<feature type="region of interest" description="Disordered" evidence="1">
    <location>
        <begin position="103"/>
        <end position="126"/>
    </location>
</feature>
<gene>
    <name evidence="2" type="ORF">LARSCL_LOCUS17237</name>
</gene>
<protein>
    <submittedName>
        <fullName evidence="2">Uncharacterized protein</fullName>
    </submittedName>
</protein>
<comment type="caution">
    <text evidence="2">The sequence shown here is derived from an EMBL/GenBank/DDBJ whole genome shotgun (WGS) entry which is preliminary data.</text>
</comment>
<organism evidence="2 3">
    <name type="scientific">Larinioides sclopetarius</name>
    <dbReference type="NCBI Taxonomy" id="280406"/>
    <lineage>
        <taxon>Eukaryota</taxon>
        <taxon>Metazoa</taxon>
        <taxon>Ecdysozoa</taxon>
        <taxon>Arthropoda</taxon>
        <taxon>Chelicerata</taxon>
        <taxon>Arachnida</taxon>
        <taxon>Araneae</taxon>
        <taxon>Araneomorphae</taxon>
        <taxon>Entelegynae</taxon>
        <taxon>Araneoidea</taxon>
        <taxon>Araneidae</taxon>
        <taxon>Larinioides</taxon>
    </lineage>
</organism>
<evidence type="ECO:0000313" key="2">
    <source>
        <dbReference type="EMBL" id="CAL1291700.1"/>
    </source>
</evidence>
<name>A0AAV2B635_9ARAC</name>
<reference evidence="2 3" key="1">
    <citation type="submission" date="2024-04" db="EMBL/GenBank/DDBJ databases">
        <authorList>
            <person name="Rising A."/>
            <person name="Reimegard J."/>
            <person name="Sonavane S."/>
            <person name="Akerstrom W."/>
            <person name="Nylinder S."/>
            <person name="Hedman E."/>
            <person name="Kallberg Y."/>
        </authorList>
    </citation>
    <scope>NUCLEOTIDE SEQUENCE [LARGE SCALE GENOMIC DNA]</scope>
</reference>
<keyword evidence="3" id="KW-1185">Reference proteome</keyword>
<dbReference type="Proteomes" id="UP001497382">
    <property type="component" value="Unassembled WGS sequence"/>
</dbReference>
<evidence type="ECO:0000313" key="3">
    <source>
        <dbReference type="Proteomes" id="UP001497382"/>
    </source>
</evidence>
<sequence length="215" mass="23969">MLLFDKVFNNCLNFSSGVNFLGKEKFKKMFATLWMLATVVGCQHFGTVSSDFVIGDPSSIYKAASNFNPSKIVATLQQQVHEIPQSLSLPNVPVFGNMELPFAAPSRARQPSRSRKGQQGPRENQQVVTNAQQLASEELQRVVMEPEISPDDQTKSESEIQQVAKTRIDVQKRPHGGSYKFCNQFGCHDCKPPGGAKCCDGYKYDSKANRCRELM</sequence>
<dbReference type="EMBL" id="CAXIEN010000291">
    <property type="protein sequence ID" value="CAL1291700.1"/>
    <property type="molecule type" value="Genomic_DNA"/>
</dbReference>
<proteinExistence type="predicted"/>
<evidence type="ECO:0000256" key="1">
    <source>
        <dbReference type="SAM" id="MobiDB-lite"/>
    </source>
</evidence>
<accession>A0AAV2B635</accession>
<dbReference type="AlphaFoldDB" id="A0AAV2B635"/>